<evidence type="ECO:0000256" key="5">
    <source>
        <dbReference type="ARBA" id="ARBA00023077"/>
    </source>
</evidence>
<keyword evidence="2 8" id="KW-0813">Transport</keyword>
<feature type="domain" description="TonB-dependent receptor plug" evidence="12">
    <location>
        <begin position="46"/>
        <end position="155"/>
    </location>
</feature>
<keyword evidence="14" id="KW-1185">Reference proteome</keyword>
<evidence type="ECO:0000256" key="2">
    <source>
        <dbReference type="ARBA" id="ARBA00022448"/>
    </source>
</evidence>
<dbReference type="CDD" id="cd01347">
    <property type="entry name" value="ligand_gated_channel"/>
    <property type="match status" value="1"/>
</dbReference>
<feature type="chain" id="PRO_5045674574" evidence="10">
    <location>
        <begin position="29"/>
        <end position="708"/>
    </location>
</feature>
<dbReference type="InterPro" id="IPR037066">
    <property type="entry name" value="Plug_dom_sf"/>
</dbReference>
<evidence type="ECO:0000256" key="1">
    <source>
        <dbReference type="ARBA" id="ARBA00004571"/>
    </source>
</evidence>
<keyword evidence="4 8" id="KW-0812">Transmembrane</keyword>
<sequence>MKRCRRLFPAIGLAVALPATVSAGTAPATLDAVQVQAARVHAVDDFDLPASMTSVGVDEDGAGRGALVSEALGGVPGLLARERQNLAQDTQLSIRGFGARSTFGVRGVRLLVDGVPATMPDGQGQLSHFNLLGAERIDVLRGPFSALYGNSSGGVVQLWSADGQAGDPWRLRATFGSDNSRSLGLQLRGQAKAMHYNVAASDYRTDGWRKHSAARRGSLNARLGFEPAPGQRLDLLFNVLDAPHAQDPLGLTAEQARTDPRRATAAATQYDTRKSVRQAQAGAVYTLDRERRTWRLMAYAGQRTVEQFLAIPPAAQANPLHSGGVIDLDGGYGGVDARWAWHGALAGRPLELVVGANADGQRQHRTGYENFVGDALGVKGRLRRDQRDRVGNVDQFAQAWWQLGPRWSLLAGARHSRVRFRSDDHYIVAGNPDDSGRRDYAATTPVAGLVFRAGEDLRLYASAGRGFETPTFNELGYRADGGAGLALDLSPATSRNVELGAKWRNQAGARLELAWFRADTDDELAVAGNIGGRSSYRNIGATRRQGVELGWLQPIGESQQLQLAWTRLQASVREGYFTCTGLPAPCIVPRNPVAAGSALPGVPRQQLHARWRWQPGPWLLAVETVAASATPATDLGDARAPGHALLNLEASRRWPTAHGPLRLFARVDNLLDRRYIGSVIVNDGNQRYYEPGPDRGWTLGLQWQWAPR</sequence>
<accession>A0ABR5NGL3</accession>
<keyword evidence="10" id="KW-0732">Signal</keyword>
<comment type="similarity">
    <text evidence="8 9">Belongs to the TonB-dependent receptor family.</text>
</comment>
<gene>
    <name evidence="13" type="ORF">ABB22_15850</name>
</gene>
<dbReference type="RefSeq" id="WP_055768642.1">
    <property type="nucleotide sequence ID" value="NZ_LDJG01000029.1"/>
</dbReference>
<evidence type="ECO:0000313" key="13">
    <source>
        <dbReference type="EMBL" id="KRG54670.1"/>
    </source>
</evidence>
<evidence type="ECO:0000259" key="12">
    <source>
        <dbReference type="Pfam" id="PF07715"/>
    </source>
</evidence>
<dbReference type="Pfam" id="PF07715">
    <property type="entry name" value="Plug"/>
    <property type="match status" value="1"/>
</dbReference>
<evidence type="ECO:0000313" key="14">
    <source>
        <dbReference type="Proteomes" id="UP000050902"/>
    </source>
</evidence>
<evidence type="ECO:0000256" key="8">
    <source>
        <dbReference type="PROSITE-ProRule" id="PRU01360"/>
    </source>
</evidence>
<comment type="subcellular location">
    <subcellularLocation>
        <location evidence="1 8">Cell outer membrane</location>
        <topology evidence="1 8">Multi-pass membrane protein</topology>
    </subcellularLocation>
</comment>
<dbReference type="EMBL" id="LDJG01000029">
    <property type="protein sequence ID" value="KRG54670.1"/>
    <property type="molecule type" value="Genomic_DNA"/>
</dbReference>
<proteinExistence type="inferred from homology"/>
<keyword evidence="3 8" id="KW-1134">Transmembrane beta strand</keyword>
<dbReference type="PANTHER" id="PTHR30069:SF28">
    <property type="entry name" value="TONB-DEPENDENT RECEPTOR YNCD-RELATED"/>
    <property type="match status" value="1"/>
</dbReference>
<feature type="domain" description="TonB-dependent receptor-like beta-barrel" evidence="11">
    <location>
        <begin position="250"/>
        <end position="670"/>
    </location>
</feature>
<dbReference type="SUPFAM" id="SSF56935">
    <property type="entry name" value="Porins"/>
    <property type="match status" value="1"/>
</dbReference>
<dbReference type="PANTHER" id="PTHR30069">
    <property type="entry name" value="TONB-DEPENDENT OUTER MEMBRANE RECEPTOR"/>
    <property type="match status" value="1"/>
</dbReference>
<dbReference type="Gene3D" id="2.170.130.10">
    <property type="entry name" value="TonB-dependent receptor, plug domain"/>
    <property type="match status" value="1"/>
</dbReference>
<evidence type="ECO:0000256" key="10">
    <source>
        <dbReference type="SAM" id="SignalP"/>
    </source>
</evidence>
<dbReference type="Gene3D" id="2.40.170.20">
    <property type="entry name" value="TonB-dependent receptor, beta-barrel domain"/>
    <property type="match status" value="1"/>
</dbReference>
<dbReference type="InterPro" id="IPR000531">
    <property type="entry name" value="Beta-barrel_TonB"/>
</dbReference>
<evidence type="ECO:0000256" key="3">
    <source>
        <dbReference type="ARBA" id="ARBA00022452"/>
    </source>
</evidence>
<dbReference type="Proteomes" id="UP000050902">
    <property type="component" value="Unassembled WGS sequence"/>
</dbReference>
<evidence type="ECO:0000259" key="11">
    <source>
        <dbReference type="Pfam" id="PF00593"/>
    </source>
</evidence>
<name>A0ABR5NGL3_9GAMM</name>
<evidence type="ECO:0000256" key="7">
    <source>
        <dbReference type="ARBA" id="ARBA00023237"/>
    </source>
</evidence>
<comment type="caution">
    <text evidence="13">The sequence shown here is derived from an EMBL/GenBank/DDBJ whole genome shotgun (WGS) entry which is preliminary data.</text>
</comment>
<dbReference type="InterPro" id="IPR036942">
    <property type="entry name" value="Beta-barrel_TonB_sf"/>
</dbReference>
<evidence type="ECO:0000256" key="9">
    <source>
        <dbReference type="RuleBase" id="RU003357"/>
    </source>
</evidence>
<evidence type="ECO:0000256" key="4">
    <source>
        <dbReference type="ARBA" id="ARBA00022692"/>
    </source>
</evidence>
<dbReference type="PROSITE" id="PS52016">
    <property type="entry name" value="TONB_DEPENDENT_REC_3"/>
    <property type="match status" value="1"/>
</dbReference>
<organism evidence="13 14">
    <name type="scientific">Stenotrophomonas nitritireducens</name>
    <dbReference type="NCBI Taxonomy" id="83617"/>
    <lineage>
        <taxon>Bacteria</taxon>
        <taxon>Pseudomonadati</taxon>
        <taxon>Pseudomonadota</taxon>
        <taxon>Gammaproteobacteria</taxon>
        <taxon>Lysobacterales</taxon>
        <taxon>Lysobacteraceae</taxon>
        <taxon>Stenotrophomonas</taxon>
    </lineage>
</organism>
<keyword evidence="7 8" id="KW-0998">Cell outer membrane</keyword>
<evidence type="ECO:0000256" key="6">
    <source>
        <dbReference type="ARBA" id="ARBA00023136"/>
    </source>
</evidence>
<keyword evidence="6 8" id="KW-0472">Membrane</keyword>
<protein>
    <submittedName>
        <fullName evidence="13">Ligand-gated channel</fullName>
    </submittedName>
</protein>
<reference evidence="13 14" key="1">
    <citation type="submission" date="2015-05" db="EMBL/GenBank/DDBJ databases">
        <title>Genome sequencing and analysis of members of genus Stenotrophomonas.</title>
        <authorList>
            <person name="Patil P.P."/>
            <person name="Midha S."/>
            <person name="Patil P.B."/>
        </authorList>
    </citation>
    <scope>NUCLEOTIDE SEQUENCE [LARGE SCALE GENOMIC DNA]</scope>
    <source>
        <strain evidence="13 14">DSM 12575</strain>
    </source>
</reference>
<dbReference type="InterPro" id="IPR039426">
    <property type="entry name" value="TonB-dep_rcpt-like"/>
</dbReference>
<feature type="signal peptide" evidence="10">
    <location>
        <begin position="1"/>
        <end position="28"/>
    </location>
</feature>
<dbReference type="Pfam" id="PF00593">
    <property type="entry name" value="TonB_dep_Rec_b-barrel"/>
    <property type="match status" value="1"/>
</dbReference>
<dbReference type="InterPro" id="IPR012910">
    <property type="entry name" value="Plug_dom"/>
</dbReference>
<keyword evidence="5 9" id="KW-0798">TonB box</keyword>